<dbReference type="InterPro" id="IPR000626">
    <property type="entry name" value="Ubiquitin-like_dom"/>
</dbReference>
<evidence type="ECO:0000259" key="2">
    <source>
        <dbReference type="PROSITE" id="PS50053"/>
    </source>
</evidence>
<feature type="region of interest" description="Disordered" evidence="1">
    <location>
        <begin position="101"/>
        <end position="131"/>
    </location>
</feature>
<dbReference type="Gene3D" id="3.10.20.90">
    <property type="entry name" value="Phosphatidylinositol 3-kinase Catalytic Subunit, Chain A, domain 1"/>
    <property type="match status" value="1"/>
</dbReference>
<gene>
    <name evidence="3" type="ORF">CYMTET_26647</name>
</gene>
<feature type="region of interest" description="Disordered" evidence="1">
    <location>
        <begin position="156"/>
        <end position="178"/>
    </location>
</feature>
<dbReference type="Pfam" id="PF00240">
    <property type="entry name" value="ubiquitin"/>
    <property type="match status" value="1"/>
</dbReference>
<feature type="domain" description="Ubiquitin-like" evidence="2">
    <location>
        <begin position="1"/>
        <end position="73"/>
    </location>
</feature>
<feature type="region of interest" description="Disordered" evidence="1">
    <location>
        <begin position="70"/>
        <end position="89"/>
    </location>
</feature>
<dbReference type="AlphaFoldDB" id="A0AAE0FS53"/>
<sequence length="237" mass="26160">MEVAVKSLTGERLMIYANPEDTIKMVREQIEAQRGVRQALFFRSRRLTDASTLLELGLSSSDFLLRMDTKSRNKAKPGNGSALRNSSSLVAEPQQALAAAVPEGSPYVGEAPAVSSRHSVGPQPPSEHVGPDWDYHTPACALVDQLPSTVRKSFHGRAARRLKDPAVSISPEQAPGSSDLSRMLAVGRLFRVQGISHRPWRRRQGQHARNSSSCPWGAPLNLQQQNFNWKGPHIRRD</sequence>
<dbReference type="SUPFAM" id="SSF54236">
    <property type="entry name" value="Ubiquitin-like"/>
    <property type="match status" value="1"/>
</dbReference>
<evidence type="ECO:0000313" key="3">
    <source>
        <dbReference type="EMBL" id="KAK3264630.1"/>
    </source>
</evidence>
<keyword evidence="4" id="KW-1185">Reference proteome</keyword>
<dbReference type="EMBL" id="LGRX02014433">
    <property type="protein sequence ID" value="KAK3264630.1"/>
    <property type="molecule type" value="Genomic_DNA"/>
</dbReference>
<accession>A0AAE0FS53</accession>
<dbReference type="PROSITE" id="PS50053">
    <property type="entry name" value="UBIQUITIN_2"/>
    <property type="match status" value="1"/>
</dbReference>
<comment type="caution">
    <text evidence="3">The sequence shown here is derived from an EMBL/GenBank/DDBJ whole genome shotgun (WGS) entry which is preliminary data.</text>
</comment>
<protein>
    <recommendedName>
        <fullName evidence="2">Ubiquitin-like domain-containing protein</fullName>
    </recommendedName>
</protein>
<proteinExistence type="predicted"/>
<dbReference type="Proteomes" id="UP001190700">
    <property type="component" value="Unassembled WGS sequence"/>
</dbReference>
<name>A0AAE0FS53_9CHLO</name>
<evidence type="ECO:0000313" key="4">
    <source>
        <dbReference type="Proteomes" id="UP001190700"/>
    </source>
</evidence>
<evidence type="ECO:0000256" key="1">
    <source>
        <dbReference type="SAM" id="MobiDB-lite"/>
    </source>
</evidence>
<organism evidence="3 4">
    <name type="scientific">Cymbomonas tetramitiformis</name>
    <dbReference type="NCBI Taxonomy" id="36881"/>
    <lineage>
        <taxon>Eukaryota</taxon>
        <taxon>Viridiplantae</taxon>
        <taxon>Chlorophyta</taxon>
        <taxon>Pyramimonadophyceae</taxon>
        <taxon>Pyramimonadales</taxon>
        <taxon>Pyramimonadaceae</taxon>
        <taxon>Cymbomonas</taxon>
    </lineage>
</organism>
<dbReference type="InterPro" id="IPR029071">
    <property type="entry name" value="Ubiquitin-like_domsf"/>
</dbReference>
<reference evidence="3 4" key="1">
    <citation type="journal article" date="2015" name="Genome Biol. Evol.">
        <title>Comparative Genomics of a Bacterivorous Green Alga Reveals Evolutionary Causalities and Consequences of Phago-Mixotrophic Mode of Nutrition.</title>
        <authorList>
            <person name="Burns J.A."/>
            <person name="Paasch A."/>
            <person name="Narechania A."/>
            <person name="Kim E."/>
        </authorList>
    </citation>
    <scope>NUCLEOTIDE SEQUENCE [LARGE SCALE GENOMIC DNA]</scope>
    <source>
        <strain evidence="3 4">PLY_AMNH</strain>
    </source>
</reference>